<evidence type="ECO:0000313" key="8">
    <source>
        <dbReference type="Proteomes" id="UP001212498"/>
    </source>
</evidence>
<dbReference type="InterPro" id="IPR027417">
    <property type="entry name" value="P-loop_NTPase"/>
</dbReference>
<evidence type="ECO:0000259" key="6">
    <source>
        <dbReference type="PROSITE" id="PS50893"/>
    </source>
</evidence>
<dbReference type="Pfam" id="PF12399">
    <property type="entry name" value="BCA_ABC_TP_C"/>
    <property type="match status" value="1"/>
</dbReference>
<dbReference type="InterPro" id="IPR017871">
    <property type="entry name" value="ABC_transporter-like_CS"/>
</dbReference>
<dbReference type="GO" id="GO:0005524">
    <property type="term" value="F:ATP binding"/>
    <property type="evidence" value="ECO:0007669"/>
    <property type="project" value="UniProtKB-KW"/>
</dbReference>
<dbReference type="Pfam" id="PF00005">
    <property type="entry name" value="ABC_tran"/>
    <property type="match status" value="1"/>
</dbReference>
<feature type="domain" description="ABC transporter" evidence="6">
    <location>
        <begin position="5"/>
        <end position="239"/>
    </location>
</feature>
<keyword evidence="5" id="KW-0029">Amino-acid transport</keyword>
<name>A0ABT4TC22_9ACTN</name>
<sequence>MSRLLELSGLGAAYGGVRALDGLDLHVDEGEFVVLLGPNGSGKTTTMKCVSGLLKLVAGRITFAGKDLAKVPGWKRPALGLGHVPEGRQIFPEHTVMENLTLGAFPVRRKRAETERRREEMLELFPRLAERSTQLAGTLSGGEAQMLAVARALMGDPRLLMLDEPSLGLAPLKVIELFGYLKRLHEERGLTILLVEQQASTALRLADRGYVLDHGTVGLEGTAAELRDDPRVQAAYLGQLRESA</sequence>
<dbReference type="InterPro" id="IPR032823">
    <property type="entry name" value="BCA_ABC_TP_C"/>
</dbReference>
<dbReference type="PANTHER" id="PTHR43820">
    <property type="entry name" value="HIGH-AFFINITY BRANCHED-CHAIN AMINO ACID TRANSPORT ATP-BINDING PROTEIN LIVF"/>
    <property type="match status" value="1"/>
</dbReference>
<evidence type="ECO:0000313" key="7">
    <source>
        <dbReference type="EMBL" id="MDA0647052.1"/>
    </source>
</evidence>
<proteinExistence type="inferred from homology"/>
<evidence type="ECO:0000256" key="4">
    <source>
        <dbReference type="ARBA" id="ARBA00022840"/>
    </source>
</evidence>
<dbReference type="RefSeq" id="WP_271280143.1">
    <property type="nucleotide sequence ID" value="NZ_BAABFD010000014.1"/>
</dbReference>
<dbReference type="PROSITE" id="PS00211">
    <property type="entry name" value="ABC_TRANSPORTER_1"/>
    <property type="match status" value="1"/>
</dbReference>
<dbReference type="Proteomes" id="UP001212498">
    <property type="component" value="Unassembled WGS sequence"/>
</dbReference>
<dbReference type="InterPro" id="IPR003593">
    <property type="entry name" value="AAA+_ATPase"/>
</dbReference>
<keyword evidence="4 7" id="KW-0067">ATP-binding</keyword>
<reference evidence="7 8" key="1">
    <citation type="submission" date="2022-11" db="EMBL/GenBank/DDBJ databases">
        <title>Nonomuraea corallina sp. nov., a new species of the genus Nonomuraea isolated from sea side sediment in Thai sea.</title>
        <authorList>
            <person name="Ngamcharungchit C."/>
            <person name="Matsumoto A."/>
            <person name="Suriyachadkun C."/>
            <person name="Panbangred W."/>
            <person name="Inahashi Y."/>
            <person name="Intra B."/>
        </authorList>
    </citation>
    <scope>NUCLEOTIDE SEQUENCE [LARGE SCALE GENOMIC DNA]</scope>
    <source>
        <strain evidence="7 8">DSM 43553</strain>
    </source>
</reference>
<organism evidence="7 8">
    <name type="scientific">Nonomuraea ferruginea</name>
    <dbReference type="NCBI Taxonomy" id="46174"/>
    <lineage>
        <taxon>Bacteria</taxon>
        <taxon>Bacillati</taxon>
        <taxon>Actinomycetota</taxon>
        <taxon>Actinomycetes</taxon>
        <taxon>Streptosporangiales</taxon>
        <taxon>Streptosporangiaceae</taxon>
        <taxon>Nonomuraea</taxon>
    </lineage>
</organism>
<keyword evidence="3" id="KW-0547">Nucleotide-binding</keyword>
<dbReference type="SMART" id="SM00382">
    <property type="entry name" value="AAA"/>
    <property type="match status" value="1"/>
</dbReference>
<dbReference type="PANTHER" id="PTHR43820:SF4">
    <property type="entry name" value="HIGH-AFFINITY BRANCHED-CHAIN AMINO ACID TRANSPORT ATP-BINDING PROTEIN LIVF"/>
    <property type="match status" value="1"/>
</dbReference>
<evidence type="ECO:0000256" key="1">
    <source>
        <dbReference type="ARBA" id="ARBA00005417"/>
    </source>
</evidence>
<comment type="caution">
    <text evidence="7">The sequence shown here is derived from an EMBL/GenBank/DDBJ whole genome shotgun (WGS) entry which is preliminary data.</text>
</comment>
<dbReference type="Gene3D" id="3.40.50.300">
    <property type="entry name" value="P-loop containing nucleotide triphosphate hydrolases"/>
    <property type="match status" value="1"/>
</dbReference>
<evidence type="ECO:0000256" key="5">
    <source>
        <dbReference type="ARBA" id="ARBA00022970"/>
    </source>
</evidence>
<keyword evidence="8" id="KW-1185">Reference proteome</keyword>
<protein>
    <submittedName>
        <fullName evidence="7">ABC transporter ATP-binding protein</fullName>
    </submittedName>
</protein>
<dbReference type="InterPro" id="IPR052156">
    <property type="entry name" value="BCAA_Transport_ATP-bd_LivF"/>
</dbReference>
<gene>
    <name evidence="7" type="ORF">OUY24_41055</name>
</gene>
<dbReference type="EMBL" id="JAPNUD010000250">
    <property type="protein sequence ID" value="MDA0647052.1"/>
    <property type="molecule type" value="Genomic_DNA"/>
</dbReference>
<comment type="similarity">
    <text evidence="1">Belongs to the ABC transporter superfamily.</text>
</comment>
<evidence type="ECO:0000256" key="2">
    <source>
        <dbReference type="ARBA" id="ARBA00022448"/>
    </source>
</evidence>
<keyword evidence="2" id="KW-0813">Transport</keyword>
<evidence type="ECO:0000256" key="3">
    <source>
        <dbReference type="ARBA" id="ARBA00022741"/>
    </source>
</evidence>
<dbReference type="SUPFAM" id="SSF52540">
    <property type="entry name" value="P-loop containing nucleoside triphosphate hydrolases"/>
    <property type="match status" value="1"/>
</dbReference>
<dbReference type="CDD" id="cd03224">
    <property type="entry name" value="ABC_TM1139_LivF_branched"/>
    <property type="match status" value="1"/>
</dbReference>
<dbReference type="PROSITE" id="PS50893">
    <property type="entry name" value="ABC_TRANSPORTER_2"/>
    <property type="match status" value="1"/>
</dbReference>
<accession>A0ABT4TC22</accession>
<dbReference type="InterPro" id="IPR003439">
    <property type="entry name" value="ABC_transporter-like_ATP-bd"/>
</dbReference>